<keyword evidence="3" id="KW-0227">DNA damage</keyword>
<dbReference type="PROSITE" id="PS00058">
    <property type="entry name" value="DNA_MISMATCH_REPAIR_1"/>
    <property type="match status" value="1"/>
</dbReference>
<evidence type="ECO:0000256" key="6">
    <source>
        <dbReference type="SAM" id="MobiDB-lite"/>
    </source>
</evidence>
<dbReference type="STRING" id="45286.A0A0X8HRD2"/>
<dbReference type="RefSeq" id="XP_017987043.1">
    <property type="nucleotide sequence ID" value="XM_018131069.1"/>
</dbReference>
<dbReference type="GO" id="GO:0006298">
    <property type="term" value="P:mismatch repair"/>
    <property type="evidence" value="ECO:0007669"/>
    <property type="project" value="InterPro"/>
</dbReference>
<dbReference type="GO" id="GO:0016887">
    <property type="term" value="F:ATP hydrolysis activity"/>
    <property type="evidence" value="ECO:0007669"/>
    <property type="project" value="InterPro"/>
</dbReference>
<evidence type="ECO:0000256" key="5">
    <source>
        <dbReference type="ARBA" id="ARBA00023242"/>
    </source>
</evidence>
<dbReference type="AlphaFoldDB" id="A0A0X8HRD2"/>
<keyword evidence="4" id="KW-0234">DNA repair</keyword>
<dbReference type="CDD" id="cd16926">
    <property type="entry name" value="HATPase_MutL-MLH-PMS-like"/>
    <property type="match status" value="1"/>
</dbReference>
<keyword evidence="9" id="KW-1185">Reference proteome</keyword>
<sequence>MGGISRIKALDSSVVNKIAAGEIIISPVNALKEMLENSIDAGATNIDIVVKSGGLRMLQITDNGSGIMKDDLAILCERFTTSKLTTFDDLAKIQTYGFRGEALASISHISKITVVTKVNDDVCAWKASYENGKMVDGPKPTAGKNGTVILVQDLFYNVPSRLRSMRSESEEYSKILDVVSRYAINTNGVGFSCKKHGEAQFTLTVRSNASCVDRINVVFGSQVSNSLLEINLPDIEAYGVTKVSGYVSNFIYNNKKGIPAIFFINNRLVSCDPLRRSLLQLYSNYLAKGNKPFIYLSLMIASENVDVNIHPTKREVRFLHEDDIIERIHNGIQDQLSKLDTSRSFKAGSLLSDAPSLAEVTTKPSPMTPAMAVKRKENRLIRTDSSQYKITNFLRSSQTSTSTIFATTARDKTQRSESKFSDKRIDASSGADNRDEASKNPAAKDDSTVKTLLNNTYNVVENERIAVNLKSIKCLKEDVDRDIHEELTGIFADMTYVGLVDETRRLASIQHGLKLFLVDYGSLCNELFYQIGLTEFANFGKIYLHEIEGNEGVPLVSLLSQIDSLEESKATEITKQLWSMREMLDDYFSIELIGDKSELENVRICCIPLLLKDYTPPLSKLPLFLYRMGTKVDWSSEKECLEGILKQLALLYVPEIIEHVDTDDETIDEETRIQYISRSEYLKNVLENVVFPTIKKRLLAPKKLLKDVIEIANLPGLYRVFERC</sequence>
<feature type="region of interest" description="Disordered" evidence="6">
    <location>
        <begin position="405"/>
        <end position="447"/>
    </location>
</feature>
<dbReference type="Proteomes" id="UP000243052">
    <property type="component" value="Chromosome iii"/>
</dbReference>
<feature type="domain" description="DNA mismatch repair protein S5" evidence="7">
    <location>
        <begin position="215"/>
        <end position="337"/>
    </location>
</feature>
<dbReference type="Gene3D" id="3.30.230.10">
    <property type="match status" value="1"/>
</dbReference>
<comment type="subcellular location">
    <subcellularLocation>
        <location evidence="1">Nucleus</location>
    </subcellularLocation>
</comment>
<dbReference type="Gene3D" id="3.30.565.10">
    <property type="entry name" value="Histidine kinase-like ATPase, C-terminal domain"/>
    <property type="match status" value="1"/>
</dbReference>
<dbReference type="Pfam" id="PF16413">
    <property type="entry name" value="Mlh1_C"/>
    <property type="match status" value="1"/>
</dbReference>
<evidence type="ECO:0000313" key="9">
    <source>
        <dbReference type="Proteomes" id="UP000243052"/>
    </source>
</evidence>
<dbReference type="GO" id="GO:0030983">
    <property type="term" value="F:mismatched DNA binding"/>
    <property type="evidence" value="ECO:0007669"/>
    <property type="project" value="InterPro"/>
</dbReference>
<dbReference type="OrthoDB" id="10263226at2759"/>
<dbReference type="SUPFAM" id="SSF54211">
    <property type="entry name" value="Ribosomal protein S5 domain 2-like"/>
    <property type="match status" value="1"/>
</dbReference>
<evidence type="ECO:0000313" key="8">
    <source>
        <dbReference type="EMBL" id="AMD20047.1"/>
    </source>
</evidence>
<dbReference type="EMBL" id="CP014243">
    <property type="protein sequence ID" value="AMD20047.1"/>
    <property type="molecule type" value="Genomic_DNA"/>
</dbReference>
<dbReference type="GO" id="GO:0032389">
    <property type="term" value="C:MutLalpha complex"/>
    <property type="evidence" value="ECO:0007669"/>
    <property type="project" value="TreeGrafter"/>
</dbReference>
<evidence type="ECO:0000259" key="7">
    <source>
        <dbReference type="SMART" id="SM01340"/>
    </source>
</evidence>
<dbReference type="InterPro" id="IPR038973">
    <property type="entry name" value="MutL/Mlh/Pms-like"/>
</dbReference>
<dbReference type="InterPro" id="IPR002099">
    <property type="entry name" value="MutL/Mlh/PMS"/>
</dbReference>
<dbReference type="InterPro" id="IPR014762">
    <property type="entry name" value="DNA_mismatch_repair_CS"/>
</dbReference>
<dbReference type="FunFam" id="3.30.230.10:FF:000014">
    <property type="entry name" value="DNA mismatch repair protein Mlh1"/>
    <property type="match status" value="1"/>
</dbReference>
<dbReference type="SUPFAM" id="SSF55874">
    <property type="entry name" value="ATPase domain of HSP90 chaperone/DNA topoisomerase II/histidine kinase"/>
    <property type="match status" value="1"/>
</dbReference>
<proteinExistence type="inferred from homology"/>
<evidence type="ECO:0000256" key="2">
    <source>
        <dbReference type="ARBA" id="ARBA00006082"/>
    </source>
</evidence>
<dbReference type="Pfam" id="PF01119">
    <property type="entry name" value="DNA_mis_repair"/>
    <property type="match status" value="1"/>
</dbReference>
<dbReference type="CDD" id="cd03483">
    <property type="entry name" value="MutL_Trans_MLH1"/>
    <property type="match status" value="1"/>
</dbReference>
<evidence type="ECO:0000256" key="3">
    <source>
        <dbReference type="ARBA" id="ARBA00022763"/>
    </source>
</evidence>
<dbReference type="GO" id="GO:0005524">
    <property type="term" value="F:ATP binding"/>
    <property type="evidence" value="ECO:0007669"/>
    <property type="project" value="InterPro"/>
</dbReference>
<dbReference type="PANTHER" id="PTHR10073:SF12">
    <property type="entry name" value="DNA MISMATCH REPAIR PROTEIN MLH1"/>
    <property type="match status" value="1"/>
</dbReference>
<name>A0A0X8HRD2_9SACH</name>
<dbReference type="FunFam" id="3.30.565.10:FF:000079">
    <property type="entry name" value="DNA mismatch repair protein MLH"/>
    <property type="match status" value="1"/>
</dbReference>
<dbReference type="InterPro" id="IPR036890">
    <property type="entry name" value="HATPase_C_sf"/>
</dbReference>
<dbReference type="InterPro" id="IPR014721">
    <property type="entry name" value="Ribsml_uS5_D2-typ_fold_subgr"/>
</dbReference>
<dbReference type="GO" id="GO:0061982">
    <property type="term" value="P:meiosis I cell cycle process"/>
    <property type="evidence" value="ECO:0007669"/>
    <property type="project" value="UniProtKB-ARBA"/>
</dbReference>
<dbReference type="GO" id="GO:0140664">
    <property type="term" value="F:ATP-dependent DNA damage sensor activity"/>
    <property type="evidence" value="ECO:0007669"/>
    <property type="project" value="InterPro"/>
</dbReference>
<evidence type="ECO:0000256" key="1">
    <source>
        <dbReference type="ARBA" id="ARBA00004123"/>
    </source>
</evidence>
<keyword evidence="5" id="KW-0539">Nucleus</keyword>
<feature type="compositionally biased region" description="Basic and acidic residues" evidence="6">
    <location>
        <begin position="409"/>
        <end position="447"/>
    </location>
</feature>
<dbReference type="Pfam" id="PF13589">
    <property type="entry name" value="HATPase_c_3"/>
    <property type="match status" value="1"/>
</dbReference>
<protein>
    <submittedName>
        <fullName evidence="8">HCL104Wp</fullName>
    </submittedName>
</protein>
<dbReference type="GeneID" id="28723280"/>
<gene>
    <name evidence="8" type="ORF">AW171_hschr31917</name>
</gene>
<evidence type="ECO:0000256" key="4">
    <source>
        <dbReference type="ARBA" id="ARBA00023204"/>
    </source>
</evidence>
<dbReference type="SMART" id="SM01340">
    <property type="entry name" value="DNA_mis_repair"/>
    <property type="match status" value="1"/>
</dbReference>
<dbReference type="InterPro" id="IPR032189">
    <property type="entry name" value="Mlh1_C"/>
</dbReference>
<dbReference type="InterPro" id="IPR013507">
    <property type="entry name" value="DNA_mismatch_S5_2-like"/>
</dbReference>
<accession>A0A0X8HRD2</accession>
<comment type="similarity">
    <text evidence="2">Belongs to the DNA mismatch repair MutL/HexB family.</text>
</comment>
<dbReference type="PANTHER" id="PTHR10073">
    <property type="entry name" value="DNA MISMATCH REPAIR PROTEIN MLH, PMS, MUTL"/>
    <property type="match status" value="1"/>
</dbReference>
<dbReference type="InterPro" id="IPR020568">
    <property type="entry name" value="Ribosomal_Su5_D2-typ_SF"/>
</dbReference>
<dbReference type="NCBIfam" id="TIGR00585">
    <property type="entry name" value="mutl"/>
    <property type="match status" value="1"/>
</dbReference>
<reference evidence="8 9" key="1">
    <citation type="submission" date="2016-01" db="EMBL/GenBank/DDBJ databases">
        <title>Genome sequence of the yeast Holleya sinecauda.</title>
        <authorList>
            <person name="Dietrich F.S."/>
        </authorList>
    </citation>
    <scope>NUCLEOTIDE SEQUENCE [LARGE SCALE GENOMIC DNA]</scope>
    <source>
        <strain evidence="8 9">ATCC 58844</strain>
    </source>
</reference>
<organism evidence="8 9">
    <name type="scientific">Eremothecium sinecaudum</name>
    <dbReference type="NCBI Taxonomy" id="45286"/>
    <lineage>
        <taxon>Eukaryota</taxon>
        <taxon>Fungi</taxon>
        <taxon>Dikarya</taxon>
        <taxon>Ascomycota</taxon>
        <taxon>Saccharomycotina</taxon>
        <taxon>Saccharomycetes</taxon>
        <taxon>Saccharomycetales</taxon>
        <taxon>Saccharomycetaceae</taxon>
        <taxon>Eremothecium</taxon>
    </lineage>
</organism>